<dbReference type="EMBL" id="JAIWYP010000015">
    <property type="protein sequence ID" value="KAH3705205.1"/>
    <property type="molecule type" value="Genomic_DNA"/>
</dbReference>
<reference evidence="1" key="2">
    <citation type="submission" date="2020-11" db="EMBL/GenBank/DDBJ databases">
        <authorList>
            <person name="McCartney M.A."/>
            <person name="Auch B."/>
            <person name="Kono T."/>
            <person name="Mallez S."/>
            <person name="Becker A."/>
            <person name="Gohl D.M."/>
            <person name="Silverstein K.A.T."/>
            <person name="Koren S."/>
            <person name="Bechman K.B."/>
            <person name="Herman A."/>
            <person name="Abrahante J.E."/>
            <person name="Garbe J."/>
        </authorList>
    </citation>
    <scope>NUCLEOTIDE SEQUENCE</scope>
    <source>
        <strain evidence="1">Duluth1</strain>
        <tissue evidence="1">Whole animal</tissue>
    </source>
</reference>
<name>A0A9D3YU61_DREPO</name>
<protein>
    <submittedName>
        <fullName evidence="1">Uncharacterized protein</fullName>
    </submittedName>
</protein>
<keyword evidence="2" id="KW-1185">Reference proteome</keyword>
<reference evidence="1" key="1">
    <citation type="journal article" date="2019" name="bioRxiv">
        <title>The Genome of the Zebra Mussel, Dreissena polymorpha: A Resource for Invasive Species Research.</title>
        <authorList>
            <person name="McCartney M.A."/>
            <person name="Auch B."/>
            <person name="Kono T."/>
            <person name="Mallez S."/>
            <person name="Zhang Y."/>
            <person name="Obille A."/>
            <person name="Becker A."/>
            <person name="Abrahante J.E."/>
            <person name="Garbe J."/>
            <person name="Badalamenti J.P."/>
            <person name="Herman A."/>
            <person name="Mangelson H."/>
            <person name="Liachko I."/>
            <person name="Sullivan S."/>
            <person name="Sone E.D."/>
            <person name="Koren S."/>
            <person name="Silverstein K.A.T."/>
            <person name="Beckman K.B."/>
            <person name="Gohl D.M."/>
        </authorList>
    </citation>
    <scope>NUCLEOTIDE SEQUENCE</scope>
    <source>
        <strain evidence="1">Duluth1</strain>
        <tissue evidence="1">Whole animal</tissue>
    </source>
</reference>
<sequence length="85" mass="9650">MVYVDGQARHLIYEIRPKKHQMASGAGQARHPISKIRPEICALNQQLSYESLNGRLEPASGVHAFRGILVSRKLQKKANFIIIWN</sequence>
<proteinExistence type="predicted"/>
<comment type="caution">
    <text evidence="1">The sequence shown here is derived from an EMBL/GenBank/DDBJ whole genome shotgun (WGS) entry which is preliminary data.</text>
</comment>
<gene>
    <name evidence="1" type="ORF">DPMN_080271</name>
</gene>
<dbReference type="AlphaFoldDB" id="A0A9D3YU61"/>
<evidence type="ECO:0000313" key="1">
    <source>
        <dbReference type="EMBL" id="KAH3705205.1"/>
    </source>
</evidence>
<dbReference type="Proteomes" id="UP000828390">
    <property type="component" value="Unassembled WGS sequence"/>
</dbReference>
<evidence type="ECO:0000313" key="2">
    <source>
        <dbReference type="Proteomes" id="UP000828390"/>
    </source>
</evidence>
<organism evidence="1 2">
    <name type="scientific">Dreissena polymorpha</name>
    <name type="common">Zebra mussel</name>
    <name type="synonym">Mytilus polymorpha</name>
    <dbReference type="NCBI Taxonomy" id="45954"/>
    <lineage>
        <taxon>Eukaryota</taxon>
        <taxon>Metazoa</taxon>
        <taxon>Spiralia</taxon>
        <taxon>Lophotrochozoa</taxon>
        <taxon>Mollusca</taxon>
        <taxon>Bivalvia</taxon>
        <taxon>Autobranchia</taxon>
        <taxon>Heteroconchia</taxon>
        <taxon>Euheterodonta</taxon>
        <taxon>Imparidentia</taxon>
        <taxon>Neoheterodontei</taxon>
        <taxon>Myida</taxon>
        <taxon>Dreissenoidea</taxon>
        <taxon>Dreissenidae</taxon>
        <taxon>Dreissena</taxon>
    </lineage>
</organism>
<accession>A0A9D3YU61</accession>